<dbReference type="GO" id="GO:0008237">
    <property type="term" value="F:metallopeptidase activity"/>
    <property type="evidence" value="ECO:0007669"/>
    <property type="project" value="UniProtKB-KW"/>
</dbReference>
<dbReference type="STRING" id="946483.Cenrod_2397"/>
<gene>
    <name evidence="14" type="ORF">Cenrod_2397</name>
</gene>
<dbReference type="HOGENOM" id="CLU_086979_0_0_4"/>
<reference evidence="14 15" key="1">
    <citation type="journal article" date="2013" name="Genome Biol.">
        <title>Genomic analysis reveals key aspects of prokaryotic symbiosis in the phototrophic consortium "Chlorochromatium aggregatum".</title>
        <authorList>
            <person name="Liu Z."/>
            <person name="Muller J."/>
            <person name="Li T."/>
            <person name="Alvey R.M."/>
            <person name="Vogl K."/>
            <person name="Frigaard N.U."/>
            <person name="Rockwell N.C."/>
            <person name="Boyd E.S."/>
            <person name="Tomsho L.P."/>
            <person name="Schuster S.C."/>
            <person name="Henke P."/>
            <person name="Rohde M."/>
            <person name="Overmann J."/>
            <person name="Bryant D.A."/>
        </authorList>
    </citation>
    <scope>NUCLEOTIDE SEQUENCE [LARGE SCALE GENOMIC DNA]</scope>
    <source>
        <strain evidence="14">CR</strain>
    </source>
</reference>
<dbReference type="PANTHER" id="PTHR35864:SF1">
    <property type="entry name" value="ZINC METALLOPROTEASE YWHC-RELATED"/>
    <property type="match status" value="1"/>
</dbReference>
<dbReference type="InterPro" id="IPR052348">
    <property type="entry name" value="Metallopeptidase_M50B"/>
</dbReference>
<evidence type="ECO:0000256" key="4">
    <source>
        <dbReference type="ARBA" id="ARBA00022475"/>
    </source>
</evidence>
<feature type="transmembrane region" description="Helical" evidence="13">
    <location>
        <begin position="133"/>
        <end position="153"/>
    </location>
</feature>
<dbReference type="EMBL" id="CP004885">
    <property type="protein sequence ID" value="AGX88455.1"/>
    <property type="molecule type" value="Genomic_DNA"/>
</dbReference>
<accession>U5NAX5</accession>
<evidence type="ECO:0000256" key="2">
    <source>
        <dbReference type="ARBA" id="ARBA00004651"/>
    </source>
</evidence>
<keyword evidence="8" id="KW-0378">Hydrolase</keyword>
<dbReference type="RefSeq" id="WP_022776183.1">
    <property type="nucleotide sequence ID" value="NC_022576.1"/>
</dbReference>
<evidence type="ECO:0000313" key="15">
    <source>
        <dbReference type="Proteomes" id="UP000017184"/>
    </source>
</evidence>
<comment type="cofactor">
    <cofactor evidence="1">
        <name>Zn(2+)</name>
        <dbReference type="ChEBI" id="CHEBI:29105"/>
    </cofactor>
</comment>
<dbReference type="PANTHER" id="PTHR35864">
    <property type="entry name" value="ZINC METALLOPROTEASE MJ0611-RELATED"/>
    <property type="match status" value="1"/>
</dbReference>
<keyword evidence="6 13" id="KW-0812">Transmembrane</keyword>
<comment type="subcellular location">
    <subcellularLocation>
        <location evidence="2">Cell membrane</location>
        <topology evidence="2">Multi-pass membrane protein</topology>
    </subcellularLocation>
</comment>
<evidence type="ECO:0000256" key="9">
    <source>
        <dbReference type="ARBA" id="ARBA00022833"/>
    </source>
</evidence>
<dbReference type="InterPro" id="IPR044537">
    <property type="entry name" value="Rip2-like"/>
</dbReference>
<dbReference type="KEGG" id="cbx:Cenrod_2397"/>
<sequence>MDFAPLIQTVAMYAIPVLFSITLHEAAHAYAAARLGDDTAKAAGRMTINPLQHIDPIGTVVLPLMLYVVTGGEFLFGYAKPVPVRFDRLRHPEQDMVWVALAGPMANLLQALCWSCLFFLLRGWGVEESFWTGMARGGVLVNVAMFAFNLFPLPPLDGGRVLAGVLPRPWAQGLARIEPWGFVIVLALVLTEFMSRYWMLPLMRWTMHALTSSTSWLFVLVH</sequence>
<evidence type="ECO:0000256" key="3">
    <source>
        <dbReference type="ARBA" id="ARBA00007931"/>
    </source>
</evidence>
<keyword evidence="12 13" id="KW-0472">Membrane</keyword>
<evidence type="ECO:0000313" key="14">
    <source>
        <dbReference type="EMBL" id="AGX88455.1"/>
    </source>
</evidence>
<feature type="transmembrane region" description="Helical" evidence="13">
    <location>
        <begin position="96"/>
        <end position="121"/>
    </location>
</feature>
<keyword evidence="9" id="KW-0862">Zinc</keyword>
<organism evidence="14 15">
    <name type="scientific">Candidatus Symbiobacter mobilis CR</name>
    <dbReference type="NCBI Taxonomy" id="946483"/>
    <lineage>
        <taxon>Bacteria</taxon>
        <taxon>Pseudomonadati</taxon>
        <taxon>Pseudomonadota</taxon>
        <taxon>Betaproteobacteria</taxon>
        <taxon>Burkholderiales</taxon>
        <taxon>Comamonadaceae</taxon>
    </lineage>
</organism>
<dbReference type="GO" id="GO:0005886">
    <property type="term" value="C:plasma membrane"/>
    <property type="evidence" value="ECO:0007669"/>
    <property type="project" value="UniProtKB-SubCell"/>
</dbReference>
<dbReference type="GO" id="GO:0046872">
    <property type="term" value="F:metal ion binding"/>
    <property type="evidence" value="ECO:0007669"/>
    <property type="project" value="UniProtKB-KW"/>
</dbReference>
<keyword evidence="5 14" id="KW-0645">Protease</keyword>
<proteinExistence type="inferred from homology"/>
<evidence type="ECO:0000256" key="13">
    <source>
        <dbReference type="SAM" id="Phobius"/>
    </source>
</evidence>
<dbReference type="Proteomes" id="UP000017184">
    <property type="component" value="Chromosome"/>
</dbReference>
<evidence type="ECO:0000256" key="12">
    <source>
        <dbReference type="ARBA" id="ARBA00023136"/>
    </source>
</evidence>
<evidence type="ECO:0000256" key="5">
    <source>
        <dbReference type="ARBA" id="ARBA00022670"/>
    </source>
</evidence>
<keyword evidence="11" id="KW-0482">Metalloprotease</keyword>
<evidence type="ECO:0000256" key="11">
    <source>
        <dbReference type="ARBA" id="ARBA00023049"/>
    </source>
</evidence>
<feature type="transmembrane region" description="Helical" evidence="13">
    <location>
        <begin position="54"/>
        <end position="76"/>
    </location>
</feature>
<keyword evidence="10 13" id="KW-1133">Transmembrane helix</keyword>
<feature type="transmembrane region" description="Helical" evidence="13">
    <location>
        <begin position="12"/>
        <end position="33"/>
    </location>
</feature>
<dbReference type="OrthoDB" id="9800627at2"/>
<dbReference type="eggNOG" id="COG1994">
    <property type="taxonomic scope" value="Bacteria"/>
</dbReference>
<name>U5NAX5_9BURK</name>
<keyword evidence="7" id="KW-0479">Metal-binding</keyword>
<comment type="similarity">
    <text evidence="3">Belongs to the peptidase M50B family.</text>
</comment>
<keyword evidence="4" id="KW-1003">Cell membrane</keyword>
<evidence type="ECO:0000256" key="8">
    <source>
        <dbReference type="ARBA" id="ARBA00022801"/>
    </source>
</evidence>
<feature type="transmembrane region" description="Helical" evidence="13">
    <location>
        <begin position="173"/>
        <end position="190"/>
    </location>
</feature>
<dbReference type="AlphaFoldDB" id="U5NAX5"/>
<protein>
    <submittedName>
        <fullName evidence="14">Zn-dependent protease</fullName>
    </submittedName>
</protein>
<dbReference type="CDD" id="cd06158">
    <property type="entry name" value="S2P-M50_like_1"/>
    <property type="match status" value="1"/>
</dbReference>
<evidence type="ECO:0000256" key="1">
    <source>
        <dbReference type="ARBA" id="ARBA00001947"/>
    </source>
</evidence>
<dbReference type="GO" id="GO:0006508">
    <property type="term" value="P:proteolysis"/>
    <property type="evidence" value="ECO:0007669"/>
    <property type="project" value="UniProtKB-KW"/>
</dbReference>
<evidence type="ECO:0000256" key="7">
    <source>
        <dbReference type="ARBA" id="ARBA00022723"/>
    </source>
</evidence>
<evidence type="ECO:0000256" key="6">
    <source>
        <dbReference type="ARBA" id="ARBA00022692"/>
    </source>
</evidence>
<evidence type="ECO:0000256" key="10">
    <source>
        <dbReference type="ARBA" id="ARBA00022989"/>
    </source>
</evidence>
<keyword evidence="15" id="KW-1185">Reference proteome</keyword>
<dbReference type="PATRIC" id="fig|946483.4.peg.2419"/>